<reference evidence="2" key="1">
    <citation type="submission" date="2021-03" db="EMBL/GenBank/DDBJ databases">
        <authorList>
            <person name="Li Z."/>
            <person name="Yang C."/>
        </authorList>
    </citation>
    <scope>NUCLEOTIDE SEQUENCE</scope>
    <source>
        <strain evidence="2">Dzin_1.0</strain>
        <tissue evidence="2">Leaf</tissue>
    </source>
</reference>
<accession>A0A9D5BYX9</accession>
<gene>
    <name evidence="2" type="ORF">J5N97_028328</name>
</gene>
<dbReference type="PANTHER" id="PTHR38378">
    <property type="entry name" value="MYOSIN HEAVY CHAIN-LIKE PROTEIN"/>
    <property type="match status" value="1"/>
</dbReference>
<comment type="caution">
    <text evidence="2">The sequence shown here is derived from an EMBL/GenBank/DDBJ whole genome shotgun (WGS) entry which is preliminary data.</text>
</comment>
<name>A0A9D5BYX9_9LILI</name>
<protein>
    <submittedName>
        <fullName evidence="2">Uncharacterized protein</fullName>
    </submittedName>
</protein>
<keyword evidence="1" id="KW-0175">Coiled coil</keyword>
<dbReference type="AlphaFoldDB" id="A0A9D5BYX9"/>
<keyword evidence="3" id="KW-1185">Reference proteome</keyword>
<dbReference type="EMBL" id="JAGGNH010000009">
    <property type="protein sequence ID" value="KAJ0963206.1"/>
    <property type="molecule type" value="Genomic_DNA"/>
</dbReference>
<evidence type="ECO:0000313" key="2">
    <source>
        <dbReference type="EMBL" id="KAJ0963206.1"/>
    </source>
</evidence>
<dbReference type="PANTHER" id="PTHR38378:SF3">
    <property type="entry name" value="MYOSIN HEAVY CHAIN-LIKE PROTEIN"/>
    <property type="match status" value="1"/>
</dbReference>
<evidence type="ECO:0000313" key="3">
    <source>
        <dbReference type="Proteomes" id="UP001085076"/>
    </source>
</evidence>
<organism evidence="2 3">
    <name type="scientific">Dioscorea zingiberensis</name>
    <dbReference type="NCBI Taxonomy" id="325984"/>
    <lineage>
        <taxon>Eukaryota</taxon>
        <taxon>Viridiplantae</taxon>
        <taxon>Streptophyta</taxon>
        <taxon>Embryophyta</taxon>
        <taxon>Tracheophyta</taxon>
        <taxon>Spermatophyta</taxon>
        <taxon>Magnoliopsida</taxon>
        <taxon>Liliopsida</taxon>
        <taxon>Dioscoreales</taxon>
        <taxon>Dioscoreaceae</taxon>
        <taxon>Dioscorea</taxon>
    </lineage>
</organism>
<dbReference type="Proteomes" id="UP001085076">
    <property type="component" value="Miscellaneous, Linkage group lg09"/>
</dbReference>
<feature type="coiled-coil region" evidence="1">
    <location>
        <begin position="67"/>
        <end position="94"/>
    </location>
</feature>
<reference evidence="2" key="2">
    <citation type="journal article" date="2022" name="Hortic Res">
        <title>The genome of Dioscorea zingiberensis sheds light on the biosynthesis, origin and evolution of the medicinally important diosgenin saponins.</title>
        <authorList>
            <person name="Li Y."/>
            <person name="Tan C."/>
            <person name="Li Z."/>
            <person name="Guo J."/>
            <person name="Li S."/>
            <person name="Chen X."/>
            <person name="Wang C."/>
            <person name="Dai X."/>
            <person name="Yang H."/>
            <person name="Song W."/>
            <person name="Hou L."/>
            <person name="Xu J."/>
            <person name="Tong Z."/>
            <person name="Xu A."/>
            <person name="Yuan X."/>
            <person name="Wang W."/>
            <person name="Yang Q."/>
            <person name="Chen L."/>
            <person name="Sun Z."/>
            <person name="Wang K."/>
            <person name="Pan B."/>
            <person name="Chen J."/>
            <person name="Bao Y."/>
            <person name="Liu F."/>
            <person name="Qi X."/>
            <person name="Gang D.R."/>
            <person name="Wen J."/>
            <person name="Li J."/>
        </authorList>
    </citation>
    <scope>NUCLEOTIDE SEQUENCE</scope>
    <source>
        <strain evidence="2">Dzin_1.0</strain>
    </source>
</reference>
<proteinExistence type="predicted"/>
<dbReference type="OrthoDB" id="1897593at2759"/>
<evidence type="ECO:0000256" key="1">
    <source>
        <dbReference type="SAM" id="Coils"/>
    </source>
</evidence>
<sequence>MFSSLSREKQMIAAELTRKVHELGEMEELVNDLKEHNVTLSEKVKAFAAASAEKEQASDECECHVSVVELQQRNKELSEQLVKSLDRYRSMKRRVKDVEDVVSVSLDRIHGLHDCVDNELEKELSQMEEILAGFLAKLSKTI</sequence>